<keyword evidence="1" id="KW-0812">Transmembrane</keyword>
<organism evidence="2 3">
    <name type="scientific">Oceanobacillus profundus</name>
    <dbReference type="NCBI Taxonomy" id="372463"/>
    <lineage>
        <taxon>Bacteria</taxon>
        <taxon>Bacillati</taxon>
        <taxon>Bacillota</taxon>
        <taxon>Bacilli</taxon>
        <taxon>Bacillales</taxon>
        <taxon>Bacillaceae</taxon>
        <taxon>Oceanobacillus</taxon>
    </lineage>
</organism>
<dbReference type="RefSeq" id="WP_095312774.1">
    <property type="nucleotide sequence ID" value="NZ_JAMAWL010000003.1"/>
</dbReference>
<dbReference type="EMBL" id="QWEH01000030">
    <property type="protein sequence ID" value="RHW29305.1"/>
    <property type="molecule type" value="Genomic_DNA"/>
</dbReference>
<comment type="caution">
    <text evidence="2">The sequence shown here is derived from an EMBL/GenBank/DDBJ whole genome shotgun (WGS) entry which is preliminary data.</text>
</comment>
<name>A0A417Y9P2_9BACI</name>
<evidence type="ECO:0000313" key="2">
    <source>
        <dbReference type="EMBL" id="RHW29305.1"/>
    </source>
</evidence>
<proteinExistence type="predicted"/>
<evidence type="ECO:0000313" key="3">
    <source>
        <dbReference type="Proteomes" id="UP000285456"/>
    </source>
</evidence>
<dbReference type="InterPro" id="IPR019723">
    <property type="entry name" value="Uncharacterised_YfmQ"/>
</dbReference>
<dbReference type="Pfam" id="PF10787">
    <property type="entry name" value="YfmQ"/>
    <property type="match status" value="1"/>
</dbReference>
<reference evidence="2 3" key="1">
    <citation type="journal article" date="2007" name="Int. J. Syst. Evol. Microbiol.">
        <title>Oceanobacillus profundus sp. nov., isolated from a deep-sea sediment core.</title>
        <authorList>
            <person name="Kim Y.G."/>
            <person name="Choi D.H."/>
            <person name="Hyun S."/>
            <person name="Cho B.C."/>
        </authorList>
    </citation>
    <scope>NUCLEOTIDE SEQUENCE [LARGE SCALE GENOMIC DNA]</scope>
    <source>
        <strain evidence="2 3">DSM 18246</strain>
    </source>
</reference>
<keyword evidence="1" id="KW-0472">Membrane</keyword>
<dbReference type="AlphaFoldDB" id="A0A417Y9P2"/>
<dbReference type="Proteomes" id="UP000285456">
    <property type="component" value="Unassembled WGS sequence"/>
</dbReference>
<feature type="transmembrane region" description="Helical" evidence="1">
    <location>
        <begin position="6"/>
        <end position="30"/>
    </location>
</feature>
<accession>A0A417Y9P2</accession>
<keyword evidence="3" id="KW-1185">Reference proteome</keyword>
<evidence type="ECO:0000256" key="1">
    <source>
        <dbReference type="SAM" id="Phobius"/>
    </source>
</evidence>
<keyword evidence="1" id="KW-1133">Transmembrane helix</keyword>
<dbReference type="OrthoDB" id="2718899at2"/>
<gene>
    <name evidence="2" type="ORF">D1B32_22795</name>
</gene>
<protein>
    <submittedName>
        <fullName evidence="2">Uncharacterized protein</fullName>
    </submittedName>
</protein>
<sequence length="151" mass="17622">MIWTTILVIVIGAILKFLTCPPSALVGWFLSKFELHPKLDSKDITVSINGKDLHIEEKDRFTDYFNEALFLNRNPIFQGNEKLFLNPETDVIPFVINIKGRNKEMNFFVYCDGNDDHILVVKQRKKKVASYNLRSDYLQRFTTSYNRIETA</sequence>